<dbReference type="GeneID" id="84022902"/>
<dbReference type="InterPro" id="IPR025640">
    <property type="entry name" value="GYF_2"/>
</dbReference>
<feature type="transmembrane region" description="Helical" evidence="1">
    <location>
        <begin position="81"/>
        <end position="104"/>
    </location>
</feature>
<protein>
    <submittedName>
        <fullName evidence="3">DUF4339 domain-containing protein</fullName>
    </submittedName>
</protein>
<keyword evidence="1" id="KW-0812">Transmembrane</keyword>
<accession>A0ABT0R5G2</accession>
<dbReference type="Proteomes" id="UP001202031">
    <property type="component" value="Unassembled WGS sequence"/>
</dbReference>
<feature type="domain" description="GYF" evidence="2">
    <location>
        <begin position="6"/>
        <end position="51"/>
    </location>
</feature>
<evidence type="ECO:0000313" key="4">
    <source>
        <dbReference type="Proteomes" id="UP001202031"/>
    </source>
</evidence>
<comment type="caution">
    <text evidence="3">The sequence shown here is derived from an EMBL/GenBank/DDBJ whole genome shotgun (WGS) entry which is preliminary data.</text>
</comment>
<keyword evidence="1" id="KW-1133">Transmembrane helix</keyword>
<dbReference type="EMBL" id="JAMGSI010000001">
    <property type="protein sequence ID" value="MCL6656378.1"/>
    <property type="molecule type" value="Genomic_DNA"/>
</dbReference>
<keyword evidence="1" id="KW-0472">Membrane</keyword>
<evidence type="ECO:0000313" key="3">
    <source>
        <dbReference type="EMBL" id="MCL6656378.1"/>
    </source>
</evidence>
<name>A0ABT0R5G2_9BACT</name>
<keyword evidence="4" id="KW-1185">Reference proteome</keyword>
<organism evidence="3 4">
    <name type="scientific">Akkermansia massiliensis</name>
    <dbReference type="NCBI Taxonomy" id="2927224"/>
    <lineage>
        <taxon>Bacteria</taxon>
        <taxon>Pseudomonadati</taxon>
        <taxon>Verrucomicrobiota</taxon>
        <taxon>Verrucomicrobiia</taxon>
        <taxon>Verrucomicrobiales</taxon>
        <taxon>Akkermansiaceae</taxon>
        <taxon>Akkermansia</taxon>
    </lineage>
</organism>
<sequence length="176" mass="20204">MDNTKYYYQFNSKARGPISADKIKALLDSGLITMDTMVAKEGDQQWTPLNQADIIYSPKQAEETTPAEEVKKKNPVSMQRLIYASMVLIACLILISGINTWLLWQHNVVLTKTVKPQQWEYDKKFISLIHEYTGKGSFVDRNKDSDWIKGGWEPIMIINKDGMGFDCLMRRPKPAQ</sequence>
<evidence type="ECO:0000256" key="1">
    <source>
        <dbReference type="SAM" id="Phobius"/>
    </source>
</evidence>
<dbReference type="Pfam" id="PF14237">
    <property type="entry name" value="GYF_2"/>
    <property type="match status" value="1"/>
</dbReference>
<reference evidence="3 4" key="1">
    <citation type="submission" date="2022-03" db="EMBL/GenBank/DDBJ databases">
        <title>Taxonomic description of new species and reclassification of some bacterial strains.</title>
        <authorList>
            <person name="Ndongo S."/>
        </authorList>
    </citation>
    <scope>NUCLEOTIDE SEQUENCE [LARGE SCALE GENOMIC DNA]</scope>
    <source>
        <strain evidence="3 4">Marseille-P6666</strain>
    </source>
</reference>
<proteinExistence type="predicted"/>
<evidence type="ECO:0000259" key="2">
    <source>
        <dbReference type="Pfam" id="PF14237"/>
    </source>
</evidence>
<gene>
    <name evidence="3" type="ORF">M8N44_03480</name>
</gene>
<dbReference type="RefSeq" id="WP_102734039.1">
    <property type="nucleotide sequence ID" value="NZ_JAMGSI010000001.1"/>
</dbReference>